<evidence type="ECO:0000256" key="1">
    <source>
        <dbReference type="SAM" id="SignalP"/>
    </source>
</evidence>
<dbReference type="Proteomes" id="UP000664277">
    <property type="component" value="Unassembled WGS sequence"/>
</dbReference>
<gene>
    <name evidence="2" type="ORF">J0M35_12065</name>
</gene>
<dbReference type="EMBL" id="JAFLCK010000016">
    <property type="protein sequence ID" value="MBN8661093.1"/>
    <property type="molecule type" value="Genomic_DNA"/>
</dbReference>
<feature type="signal peptide" evidence="1">
    <location>
        <begin position="1"/>
        <end position="29"/>
    </location>
</feature>
<evidence type="ECO:0000313" key="2">
    <source>
        <dbReference type="EMBL" id="MBN8661093.1"/>
    </source>
</evidence>
<proteinExistence type="predicted"/>
<sequence>MTCSKSRQSFSFAVAVQAAIALSCLTVNAAQAQKPVKFSDAIPELSKLRKDAFRTPDAKPGMRVLKPYSEASLSKILNERVETIEGVDRLSFDAFADKVLAGTSADLSAGIYMTTNNAEIKRHILFPAYPKKYWPTVKEYLDLTALQCGARWSYDRNNQYVPDNQAFRQLADQYARFDFVPGAAAPSYTIALPGGWLSAPKSYGISYGGKDYMQALEIYELGAMSPENAKDAAYVKGDFARDVLALWTEGLKPLSAVKRVKVGAYDGYVFETIIDARSGKVYYKQWLFVAGNKAYTAIARMPEASKAAVLPAAERALASFKLK</sequence>
<accession>A0A8J7TNK0</accession>
<comment type="caution">
    <text evidence="2">The sequence shown here is derived from an EMBL/GenBank/DDBJ whole genome shotgun (WGS) entry which is preliminary data.</text>
</comment>
<evidence type="ECO:0000313" key="3">
    <source>
        <dbReference type="Proteomes" id="UP000664277"/>
    </source>
</evidence>
<feature type="chain" id="PRO_5035321027" evidence="1">
    <location>
        <begin position="30"/>
        <end position="323"/>
    </location>
</feature>
<name>A0A8J7TNK0_9BACT</name>
<organism evidence="2 3">
    <name type="scientific">Candidatus Obscuribacter phosphatis</name>
    <dbReference type="NCBI Taxonomy" id="1906157"/>
    <lineage>
        <taxon>Bacteria</taxon>
        <taxon>Bacillati</taxon>
        <taxon>Candidatus Melainabacteria</taxon>
        <taxon>Candidatus Obscuribacterales</taxon>
        <taxon>Candidatus Obscuribacteraceae</taxon>
        <taxon>Candidatus Obscuribacter</taxon>
    </lineage>
</organism>
<dbReference type="AlphaFoldDB" id="A0A8J7TNK0"/>
<keyword evidence="1" id="KW-0732">Signal</keyword>
<reference evidence="2" key="1">
    <citation type="submission" date="2021-02" db="EMBL/GenBank/DDBJ databases">
        <title>Genome-Resolved Metagenomics of a Microbial Community Performing Photosynthetic Biological Nutrient Removal.</title>
        <authorList>
            <person name="Mcdaniel E.A."/>
        </authorList>
    </citation>
    <scope>NUCLEOTIDE SEQUENCE</scope>
    <source>
        <strain evidence="2">UWPOB_OBS1</strain>
    </source>
</reference>
<dbReference type="PROSITE" id="PS51257">
    <property type="entry name" value="PROKAR_LIPOPROTEIN"/>
    <property type="match status" value="1"/>
</dbReference>
<protein>
    <submittedName>
        <fullName evidence="2">Uncharacterized protein</fullName>
    </submittedName>
</protein>